<reference evidence="4" key="1">
    <citation type="submission" date="2021-12" db="EMBL/GenBank/DDBJ databases">
        <title>Curvularia clavata genome.</title>
        <authorList>
            <person name="Cao Y."/>
        </authorList>
    </citation>
    <scope>NUCLEOTIDE SEQUENCE</scope>
    <source>
        <strain evidence="4">Yc1106</strain>
    </source>
</reference>
<feature type="transmembrane region" description="Helical" evidence="2">
    <location>
        <begin position="29"/>
        <end position="54"/>
    </location>
</feature>
<feature type="signal peptide" evidence="3">
    <location>
        <begin position="1"/>
        <end position="19"/>
    </location>
</feature>
<protein>
    <submittedName>
        <fullName evidence="4">Uncharacterized protein</fullName>
    </submittedName>
</protein>
<sequence>MIPTITISALLLTLPMTTASPLTKRDDDYPLPIAAMILLIILGAGMAVCIGYAIHKTFGFRPSGNGVKNVSAEQMEYMTEAYFPKALNPGPINTPYPSSDPDATPGPDSRHNMPVS</sequence>
<keyword evidence="2" id="KW-1133">Transmembrane helix</keyword>
<evidence type="ECO:0000256" key="3">
    <source>
        <dbReference type="SAM" id="SignalP"/>
    </source>
</evidence>
<feature type="chain" id="PRO_5040206741" evidence="3">
    <location>
        <begin position="20"/>
        <end position="116"/>
    </location>
</feature>
<evidence type="ECO:0000313" key="5">
    <source>
        <dbReference type="Proteomes" id="UP001056012"/>
    </source>
</evidence>
<evidence type="ECO:0000313" key="4">
    <source>
        <dbReference type="EMBL" id="USP78733.1"/>
    </source>
</evidence>
<dbReference type="AlphaFoldDB" id="A0A9Q8ZDI4"/>
<keyword evidence="3" id="KW-0732">Signal</keyword>
<keyword evidence="5" id="KW-1185">Reference proteome</keyword>
<name>A0A9Q8ZDI4_CURCL</name>
<proteinExistence type="predicted"/>
<organism evidence="4 5">
    <name type="scientific">Curvularia clavata</name>
    <dbReference type="NCBI Taxonomy" id="95742"/>
    <lineage>
        <taxon>Eukaryota</taxon>
        <taxon>Fungi</taxon>
        <taxon>Dikarya</taxon>
        <taxon>Ascomycota</taxon>
        <taxon>Pezizomycotina</taxon>
        <taxon>Dothideomycetes</taxon>
        <taxon>Pleosporomycetidae</taxon>
        <taxon>Pleosporales</taxon>
        <taxon>Pleosporineae</taxon>
        <taxon>Pleosporaceae</taxon>
        <taxon>Curvularia</taxon>
    </lineage>
</organism>
<dbReference type="Proteomes" id="UP001056012">
    <property type="component" value="Chromosome 4"/>
</dbReference>
<keyword evidence="2" id="KW-0812">Transmembrane</keyword>
<evidence type="ECO:0000256" key="1">
    <source>
        <dbReference type="SAM" id="MobiDB-lite"/>
    </source>
</evidence>
<feature type="region of interest" description="Disordered" evidence="1">
    <location>
        <begin position="89"/>
        <end position="116"/>
    </location>
</feature>
<dbReference type="OrthoDB" id="4159814at2759"/>
<dbReference type="EMBL" id="CP089277">
    <property type="protein sequence ID" value="USP78733.1"/>
    <property type="molecule type" value="Genomic_DNA"/>
</dbReference>
<accession>A0A9Q8ZDI4</accession>
<evidence type="ECO:0000256" key="2">
    <source>
        <dbReference type="SAM" id="Phobius"/>
    </source>
</evidence>
<dbReference type="VEuPathDB" id="FungiDB:yc1106_06007"/>
<keyword evidence="2" id="KW-0472">Membrane</keyword>
<gene>
    <name evidence="4" type="ORF">yc1106_06007</name>
</gene>